<feature type="compositionally biased region" description="Basic and acidic residues" evidence="1">
    <location>
        <begin position="8"/>
        <end position="20"/>
    </location>
</feature>
<gene>
    <name evidence="2" type="ORF">A9R00_10625</name>
</gene>
<comment type="caution">
    <text evidence="2">The sequence shown here is derived from an EMBL/GenBank/DDBJ whole genome shotgun (WGS) entry which is preliminary data.</text>
</comment>
<accession>A0A1Y5HLX9</accession>
<name>A0A1Y5HLX9_OLEAN</name>
<evidence type="ECO:0000313" key="2">
    <source>
        <dbReference type="EMBL" id="OUS38306.1"/>
    </source>
</evidence>
<evidence type="ECO:0000313" key="3">
    <source>
        <dbReference type="Proteomes" id="UP000227088"/>
    </source>
</evidence>
<feature type="non-terminal residue" evidence="2">
    <location>
        <position position="84"/>
    </location>
</feature>
<feature type="region of interest" description="Disordered" evidence="1">
    <location>
        <begin position="1"/>
        <end position="25"/>
    </location>
</feature>
<dbReference type="AlphaFoldDB" id="A0A1Y5HLX9"/>
<dbReference type="EMBL" id="MABE01000612">
    <property type="protein sequence ID" value="OUS38306.1"/>
    <property type="molecule type" value="Genomic_DNA"/>
</dbReference>
<proteinExistence type="predicted"/>
<dbReference type="Proteomes" id="UP000227088">
    <property type="component" value="Unassembled WGS sequence"/>
</dbReference>
<protein>
    <submittedName>
        <fullName evidence="2">Uncharacterized protein</fullName>
    </submittedName>
</protein>
<organism evidence="2 3">
    <name type="scientific">Oleispira antarctica</name>
    <dbReference type="NCBI Taxonomy" id="188908"/>
    <lineage>
        <taxon>Bacteria</taxon>
        <taxon>Pseudomonadati</taxon>
        <taxon>Pseudomonadota</taxon>
        <taxon>Gammaproteobacteria</taxon>
        <taxon>Oceanospirillales</taxon>
        <taxon>Oceanospirillaceae</taxon>
        <taxon>Oleispira</taxon>
    </lineage>
</organism>
<reference evidence="3" key="1">
    <citation type="journal article" date="2017" name="Proc. Natl. Acad. Sci. U.S.A.">
        <title>Simulation of Deepwater Horizon oil plume reveals substrate specialization within a complex community of hydrocarbon degraders.</title>
        <authorList>
            <person name="Hu P."/>
            <person name="Dubinsky E.A."/>
            <person name="Probst A.J."/>
            <person name="Wang J."/>
            <person name="Sieber C.M.K."/>
            <person name="Tom L.M."/>
            <person name="Gardinali P."/>
            <person name="Banfield J.F."/>
            <person name="Atlas R.M."/>
            <person name="Andersen G.L."/>
        </authorList>
    </citation>
    <scope>NUCLEOTIDE SEQUENCE [LARGE SCALE GENOMIC DNA]</scope>
</reference>
<sequence>MSKPRNKKPQDPHAAREAKNYENPVPSREFILETLVELATPSTYEEVCAALHVDDEDRTEGVRRRLIAMARDAQIDSNRGRQTY</sequence>
<evidence type="ECO:0000256" key="1">
    <source>
        <dbReference type="SAM" id="MobiDB-lite"/>
    </source>
</evidence>